<keyword evidence="1" id="KW-1133">Transmembrane helix</keyword>
<protein>
    <submittedName>
        <fullName evidence="2">Ribonuclease G</fullName>
    </submittedName>
</protein>
<sequence>MDENGKNVPQEVKGWNWGAFMFNVMWGIGNKTYLPLLCLIPLFNIVWIFVVGFKGNEWAWQKNDYKDIETFKAVQATWNRAGLVNFIISILFVLIYIFFLSAIISGIISSMDNY</sequence>
<reference evidence="2 3" key="1">
    <citation type="submission" date="2020-03" db="EMBL/GenBank/DDBJ databases">
        <title>Comparative genomics of Weissella paramesenteroides.</title>
        <authorList>
            <person name="Kant R."/>
            <person name="Takala T."/>
            <person name="Saris P."/>
        </authorList>
    </citation>
    <scope>NUCLEOTIDE SEQUENCE [LARGE SCALE GENOMIC DNA]</scope>
    <source>
        <strain evidence="2 3">SJ27-4</strain>
    </source>
</reference>
<feature type="transmembrane region" description="Helical" evidence="1">
    <location>
        <begin position="33"/>
        <end position="53"/>
    </location>
</feature>
<evidence type="ECO:0000256" key="1">
    <source>
        <dbReference type="SAM" id="Phobius"/>
    </source>
</evidence>
<dbReference type="EMBL" id="JAANXN010000012">
    <property type="protein sequence ID" value="MDF8371690.1"/>
    <property type="molecule type" value="Genomic_DNA"/>
</dbReference>
<keyword evidence="1" id="KW-0472">Membrane</keyword>
<organism evidence="2 3">
    <name type="scientific">Weissella paramesenteroides</name>
    <name type="common">Leuconostoc paramesenteroides</name>
    <dbReference type="NCBI Taxonomy" id="1249"/>
    <lineage>
        <taxon>Bacteria</taxon>
        <taxon>Bacillati</taxon>
        <taxon>Bacillota</taxon>
        <taxon>Bacilli</taxon>
        <taxon>Lactobacillales</taxon>
        <taxon>Lactobacillaceae</taxon>
        <taxon>Weissella</taxon>
    </lineage>
</organism>
<feature type="transmembrane region" description="Helical" evidence="1">
    <location>
        <begin position="82"/>
        <end position="108"/>
    </location>
</feature>
<dbReference type="AlphaFoldDB" id="A0A4V2EKI4"/>
<gene>
    <name evidence="2" type="ORF">G9403_08585</name>
</gene>
<comment type="caution">
    <text evidence="2">The sequence shown here is derived from an EMBL/GenBank/DDBJ whole genome shotgun (WGS) entry which is preliminary data.</text>
</comment>
<dbReference type="RefSeq" id="WP_002827097.1">
    <property type="nucleotide sequence ID" value="NZ_CABKOP010000013.1"/>
</dbReference>
<evidence type="ECO:0000313" key="3">
    <source>
        <dbReference type="Proteomes" id="UP001215461"/>
    </source>
</evidence>
<proteinExistence type="predicted"/>
<accession>A0A4V2EKI4</accession>
<dbReference type="Proteomes" id="UP001215461">
    <property type="component" value="Unassembled WGS sequence"/>
</dbReference>
<evidence type="ECO:0000313" key="2">
    <source>
        <dbReference type="EMBL" id="MDF8371690.1"/>
    </source>
</evidence>
<dbReference type="GeneID" id="93950307"/>
<keyword evidence="1" id="KW-0812">Transmembrane</keyword>
<name>A0A4V2EKI4_WEIPA</name>
<dbReference type="KEGG" id="wpa:CO680_03340"/>